<evidence type="ECO:0000313" key="4">
    <source>
        <dbReference type="Proteomes" id="UP000325797"/>
    </source>
</evidence>
<name>A0A5J6N5L5_9PROT</name>
<dbReference type="PANTHER" id="PTHR30441:SF9">
    <property type="entry name" value="ASMA FAMILY PROTEIN YHJG"/>
    <property type="match status" value="1"/>
</dbReference>
<dbReference type="OrthoDB" id="5749006at2"/>
<protein>
    <submittedName>
        <fullName evidence="3">Membrane protein</fullName>
    </submittedName>
</protein>
<accession>A0A5J6N5L5</accession>
<dbReference type="Proteomes" id="UP000325797">
    <property type="component" value="Chromosome"/>
</dbReference>
<keyword evidence="1" id="KW-1133">Transmembrane helix</keyword>
<feature type="transmembrane region" description="Helical" evidence="1">
    <location>
        <begin position="7"/>
        <end position="30"/>
    </location>
</feature>
<evidence type="ECO:0000256" key="1">
    <source>
        <dbReference type="SAM" id="Phobius"/>
    </source>
</evidence>
<keyword evidence="1" id="KW-0812">Transmembrane</keyword>
<reference evidence="3 4" key="1">
    <citation type="submission" date="2019-08" db="EMBL/GenBank/DDBJ databases">
        <title>Hyperibacter terrae gen. nov., sp. nov. and Hyperibacter viscosus sp. nov., two new members in the family Rhodospirillaceae isolated from the rhizosphere of Hypericum perforatum.</title>
        <authorList>
            <person name="Noviana Z."/>
        </authorList>
    </citation>
    <scope>NUCLEOTIDE SEQUENCE [LARGE SCALE GENOMIC DNA]</scope>
    <source>
        <strain evidence="3 4">R5959</strain>
    </source>
</reference>
<keyword evidence="4" id="KW-1185">Reference proteome</keyword>
<dbReference type="AlphaFoldDB" id="A0A5J6N5L5"/>
<proteinExistence type="predicted"/>
<dbReference type="RefSeq" id="WP_151119286.1">
    <property type="nucleotide sequence ID" value="NZ_CP042582.1"/>
</dbReference>
<dbReference type="GO" id="GO:0090313">
    <property type="term" value="P:regulation of protein targeting to membrane"/>
    <property type="evidence" value="ECO:0007669"/>
    <property type="project" value="TreeGrafter"/>
</dbReference>
<dbReference type="Pfam" id="PF05170">
    <property type="entry name" value="AsmA"/>
    <property type="match status" value="1"/>
</dbReference>
<dbReference type="InterPro" id="IPR052894">
    <property type="entry name" value="AsmA-related"/>
</dbReference>
<keyword evidence="1" id="KW-0472">Membrane</keyword>
<dbReference type="InterPro" id="IPR007844">
    <property type="entry name" value="AsmA"/>
</dbReference>
<dbReference type="EMBL" id="CP042582">
    <property type="protein sequence ID" value="QEX23963.1"/>
    <property type="molecule type" value="Genomic_DNA"/>
</dbReference>
<feature type="domain" description="AsmA" evidence="2">
    <location>
        <begin position="1"/>
        <end position="538"/>
    </location>
</feature>
<organism evidence="3 4">
    <name type="scientific">Hypericibacter adhaerens</name>
    <dbReference type="NCBI Taxonomy" id="2602016"/>
    <lineage>
        <taxon>Bacteria</taxon>
        <taxon>Pseudomonadati</taxon>
        <taxon>Pseudomonadota</taxon>
        <taxon>Alphaproteobacteria</taxon>
        <taxon>Rhodospirillales</taxon>
        <taxon>Dongiaceae</taxon>
        <taxon>Hypericibacter</taxon>
    </lineage>
</organism>
<evidence type="ECO:0000313" key="3">
    <source>
        <dbReference type="EMBL" id="QEX23963.1"/>
    </source>
</evidence>
<gene>
    <name evidence="3" type="ORF">FRZ61_39040</name>
</gene>
<dbReference type="KEGG" id="hadh:FRZ61_39040"/>
<dbReference type="GO" id="GO:0005886">
    <property type="term" value="C:plasma membrane"/>
    <property type="evidence" value="ECO:0007669"/>
    <property type="project" value="TreeGrafter"/>
</dbReference>
<dbReference type="PANTHER" id="PTHR30441">
    <property type="entry name" value="DUF748 DOMAIN-CONTAINING PROTEIN"/>
    <property type="match status" value="1"/>
</dbReference>
<evidence type="ECO:0000259" key="2">
    <source>
        <dbReference type="Pfam" id="PF05170"/>
    </source>
</evidence>
<sequence length="632" mass="68220">MKRFLKIAAWTAGILVLLILAAGGFVYVFATSDYVRAQVENHANAMYGRKTKIGSIAIDWGSTSHIRLTDAQLSNTDWGKADHMFKAEEVEIDIRLWPLLKGDFVLPRLVLHKPDIALERNAEGKSNWSPEESPMAGSVAQAVQPETRSETPLISRIEIDGGHVTYTDMQRRLDLEGEIQTATGQAGAEPQTELALKGKLEGRPLTLHFTGGSALMLRDTSIPYPADLDIGFGNTRLKVKGTVQDPFKFTGADLQLSLSGSDLADIYVLLGIPGPPTPPYQITGHLTRDGDVWHVADMKLHAGKSDLAGKVTIDQSVKPPHLTADLVSDHLVFADLAPLTGASSDEGTPSQPAGKNELFPDVPLHLERMQKMDMDVTLDARKVIAPSYVPIDAFKVQVKIKDGQLLAKPVDIAFGGGRVTGEFALQSQSDSAKLITDLRLKGVRLETFFRDSPFFDTTKATLGGRVSLAGSGRSLADVMNTAEGDIAVAMDDGWVSGLMVSLAGLQIGDALVLYVTGDNKIPVHCALARLTFDHGTVAFDKTLLDTEKSVLHVEGKANLETQAIKVKIEADPKHFDLLDIHAPVLVEGTMKDPKISIDQAIPIPTPDLGGAEDVPCEQMTQQLFAAKPAQSD</sequence>